<dbReference type="InterPro" id="IPR011009">
    <property type="entry name" value="Kinase-like_dom_sf"/>
</dbReference>
<dbReference type="GO" id="GO:0004674">
    <property type="term" value="F:protein serine/threonine kinase activity"/>
    <property type="evidence" value="ECO:0007669"/>
    <property type="project" value="UniProtKB-KW"/>
</dbReference>
<dbReference type="PROSITE" id="PS50011">
    <property type="entry name" value="PROTEIN_KINASE_DOM"/>
    <property type="match status" value="1"/>
</dbReference>
<reference evidence="11 12" key="1">
    <citation type="submission" date="2019-05" db="EMBL/GenBank/DDBJ databases">
        <authorList>
            <consortium name="Science for Life Laboratories"/>
        </authorList>
    </citation>
    <scope>NUCLEOTIDE SEQUENCE [LARGE SCALE GENOMIC DNA]</scope>
    <source>
        <strain evidence="11">Soil9</strain>
    </source>
</reference>
<dbReference type="PROSITE" id="PS00108">
    <property type="entry name" value="PROTEIN_KINASE_ST"/>
    <property type="match status" value="1"/>
</dbReference>
<dbReference type="InterPro" id="IPR050660">
    <property type="entry name" value="NEK_Ser/Thr_kinase"/>
</dbReference>
<dbReference type="SUPFAM" id="SSF56112">
    <property type="entry name" value="Protein kinase-like (PK-like)"/>
    <property type="match status" value="1"/>
</dbReference>
<name>A0A6P2CTP9_9BACT</name>
<dbReference type="PANTHER" id="PTHR43671:SF98">
    <property type="entry name" value="SERINE_THREONINE-PROTEIN KINASE NEK11"/>
    <property type="match status" value="1"/>
</dbReference>
<evidence type="ECO:0000256" key="2">
    <source>
        <dbReference type="ARBA" id="ARBA00022527"/>
    </source>
</evidence>
<comment type="catalytic activity">
    <reaction evidence="8">
        <text>L-seryl-[protein] + ATP = O-phospho-L-seryl-[protein] + ADP + H(+)</text>
        <dbReference type="Rhea" id="RHEA:17989"/>
        <dbReference type="Rhea" id="RHEA-COMP:9863"/>
        <dbReference type="Rhea" id="RHEA-COMP:11604"/>
        <dbReference type="ChEBI" id="CHEBI:15378"/>
        <dbReference type="ChEBI" id="CHEBI:29999"/>
        <dbReference type="ChEBI" id="CHEBI:30616"/>
        <dbReference type="ChEBI" id="CHEBI:83421"/>
        <dbReference type="ChEBI" id="CHEBI:456216"/>
        <dbReference type="EC" id="2.7.11.1"/>
    </reaction>
</comment>
<dbReference type="InterPro" id="IPR036525">
    <property type="entry name" value="Tubulin/FtsZ_GTPase_sf"/>
</dbReference>
<dbReference type="EC" id="2.7.11.1" evidence="1"/>
<dbReference type="Gene3D" id="3.40.50.1440">
    <property type="entry name" value="Tubulin/FtsZ, GTPase domain"/>
    <property type="match status" value="1"/>
</dbReference>
<dbReference type="InterPro" id="IPR000719">
    <property type="entry name" value="Prot_kinase_dom"/>
</dbReference>
<dbReference type="SMART" id="SM00220">
    <property type="entry name" value="S_TKc"/>
    <property type="match status" value="1"/>
</dbReference>
<dbReference type="Gene3D" id="1.10.510.10">
    <property type="entry name" value="Transferase(Phosphotransferase) domain 1"/>
    <property type="match status" value="1"/>
</dbReference>
<sequence>MPVRLVSQEELPHPLNGYRLIERLGRGGFGEVWKIEAPGGMLKAAKFVFGDLDAMDEDSRPAEQELKALERVKLIRHPYILTLEQFRIIDGQLIIVMELADRNLWDRFRECRGQGLPGIPRDELLRYMDEAAEGLDLMNNYYQIQHLDVKPQNLFLIFNHVKVADFGLAKVLEGVRATVTGGVTPVYAAPETFEGWVSRFSDQYSLAIVFQELLTGHRPFNGANTRALLMQHINGTPDLNALPVGDRAVIGRSLAKKPDDRWPSCTEMVRALRTSGLPPAPSTPVSPSRPSRSVPGSGAPTMPNPAGHALADSIQATRMAGQGQGRLNAEQTPNREQTPPPTHLPPLIKPGQSANHTPLPALVPPGSGARLVTPAPPSTQHPSQTLNRPVVFQTGRMGSMGIAPPERSGDGALFPALLVAIGQTGYRVAEQLKRVIANRHGSVERVPNVRILYIDTDPEAVAQQATPEAPATLTAREIIPARLNRSTHYMQRDSLLPVEQWMPTGSLYKLPRNPGPAAGVRAFGRLALFDHYRTIAQRVRQEIETFLTDDALMQADKVTKLGLRTNRPRAYIVTGLAGGTGSGMFLDMAYLVRHELRQVGYLRPEVVGMFFVPPADVTAPRSTALANTYAALSELHHFQSRRTRYQTTFDKSEAPVTDSEPPFARTMVAQLPKAANVDASRSVLASAARVLYHELLTPAGRVADEGRDVYRHAYPTDTPSCQTFGLFRLSWPRPEVLAAATRRFAQRQLQRWTGRDAGHLREHIAGWLSQQWAERKLSFESIVESLQDAARDSLREDPERVFDAFIDPLRTRTPSGGRLDATSACAVLDQLIKLIGKPDCENDPQPSSLQAAMSIRFETLVKETEGHISVMAATFLEVPQYRLPGAEEAVRQMSEKLKTQVDTLEPVRVDLDKDVRAIYARLFHAIGGLGGTGIGAMATRKANATDVIDLLRVYAKKRLQLHVLDLALSVFRKLAGNAPEYLREINFCRSTLGEMHAALTKLGASGNVDASPGKLILPDGCKNLDEAADQFLAALAPEDLLAFDQSLQKDITRKFRGLGNVCLKPLEKGPVFRDMLLNKAREFLDARLDHSDPAMVFFRSRSENGTAQPLLGEAFEEAAPDLVPNVYPRPYEMVVLAAPTGVDGERLQELAKVVLPNTEFVGAPLPDDICFYREFPQLTLTDLPQLGDYAREAYQLMKAAGNASHSRVDVPWQSPGMSGM</sequence>
<keyword evidence="12" id="KW-1185">Reference proteome</keyword>
<keyword evidence="4" id="KW-0547">Nucleotide-binding</keyword>
<feature type="domain" description="Protein kinase" evidence="10">
    <location>
        <begin position="18"/>
        <end position="273"/>
    </location>
</feature>
<evidence type="ECO:0000256" key="9">
    <source>
        <dbReference type="SAM" id="MobiDB-lite"/>
    </source>
</evidence>
<evidence type="ECO:0000256" key="1">
    <source>
        <dbReference type="ARBA" id="ARBA00012513"/>
    </source>
</evidence>
<feature type="compositionally biased region" description="Pro residues" evidence="9">
    <location>
        <begin position="338"/>
        <end position="348"/>
    </location>
</feature>
<keyword evidence="3" id="KW-0808">Transferase</keyword>
<dbReference type="Pfam" id="PF00069">
    <property type="entry name" value="Pkinase"/>
    <property type="match status" value="1"/>
</dbReference>
<feature type="region of interest" description="Disordered" evidence="9">
    <location>
        <begin position="320"/>
        <end position="358"/>
    </location>
</feature>
<evidence type="ECO:0000259" key="10">
    <source>
        <dbReference type="PROSITE" id="PS50011"/>
    </source>
</evidence>
<evidence type="ECO:0000313" key="12">
    <source>
        <dbReference type="Proteomes" id="UP000464178"/>
    </source>
</evidence>
<evidence type="ECO:0000256" key="8">
    <source>
        <dbReference type="ARBA" id="ARBA00048679"/>
    </source>
</evidence>
<protein>
    <recommendedName>
        <fullName evidence="1">non-specific serine/threonine protein kinase</fullName>
        <ecNumber evidence="1">2.7.11.1</ecNumber>
    </recommendedName>
</protein>
<gene>
    <name evidence="11" type="ORF">SOIL9_54310</name>
</gene>
<dbReference type="AlphaFoldDB" id="A0A6P2CTP9"/>
<keyword evidence="2 11" id="KW-0723">Serine/threonine-protein kinase</keyword>
<evidence type="ECO:0000256" key="6">
    <source>
        <dbReference type="ARBA" id="ARBA00022840"/>
    </source>
</evidence>
<dbReference type="CDD" id="cd14014">
    <property type="entry name" value="STKc_PknB_like"/>
    <property type="match status" value="1"/>
</dbReference>
<dbReference type="EMBL" id="LR593886">
    <property type="protein sequence ID" value="VTR92283.1"/>
    <property type="molecule type" value="Genomic_DNA"/>
</dbReference>
<evidence type="ECO:0000256" key="7">
    <source>
        <dbReference type="ARBA" id="ARBA00047899"/>
    </source>
</evidence>
<organism evidence="11 12">
    <name type="scientific">Gemmata massiliana</name>
    <dbReference type="NCBI Taxonomy" id="1210884"/>
    <lineage>
        <taxon>Bacteria</taxon>
        <taxon>Pseudomonadati</taxon>
        <taxon>Planctomycetota</taxon>
        <taxon>Planctomycetia</taxon>
        <taxon>Gemmatales</taxon>
        <taxon>Gemmataceae</taxon>
        <taxon>Gemmata</taxon>
    </lineage>
</organism>
<dbReference type="SUPFAM" id="SSF52490">
    <property type="entry name" value="Tubulin nucleotide-binding domain-like"/>
    <property type="match status" value="1"/>
</dbReference>
<comment type="catalytic activity">
    <reaction evidence="7">
        <text>L-threonyl-[protein] + ATP = O-phospho-L-threonyl-[protein] + ADP + H(+)</text>
        <dbReference type="Rhea" id="RHEA:46608"/>
        <dbReference type="Rhea" id="RHEA-COMP:11060"/>
        <dbReference type="Rhea" id="RHEA-COMP:11605"/>
        <dbReference type="ChEBI" id="CHEBI:15378"/>
        <dbReference type="ChEBI" id="CHEBI:30013"/>
        <dbReference type="ChEBI" id="CHEBI:30616"/>
        <dbReference type="ChEBI" id="CHEBI:61977"/>
        <dbReference type="ChEBI" id="CHEBI:456216"/>
        <dbReference type="EC" id="2.7.11.1"/>
    </reaction>
</comment>
<dbReference type="GO" id="GO:0005524">
    <property type="term" value="F:ATP binding"/>
    <property type="evidence" value="ECO:0007669"/>
    <property type="project" value="UniProtKB-KW"/>
</dbReference>
<dbReference type="RefSeq" id="WP_162667174.1">
    <property type="nucleotide sequence ID" value="NZ_LR593886.1"/>
</dbReference>
<keyword evidence="5 11" id="KW-0418">Kinase</keyword>
<accession>A0A6P2CTP9</accession>
<dbReference type="Proteomes" id="UP000464178">
    <property type="component" value="Chromosome"/>
</dbReference>
<dbReference type="InterPro" id="IPR025904">
    <property type="entry name" value="Tubulin-like"/>
</dbReference>
<keyword evidence="6" id="KW-0067">ATP-binding</keyword>
<feature type="region of interest" description="Disordered" evidence="9">
    <location>
        <begin position="274"/>
        <end position="308"/>
    </location>
</feature>
<evidence type="ECO:0000256" key="3">
    <source>
        <dbReference type="ARBA" id="ARBA00022679"/>
    </source>
</evidence>
<dbReference type="KEGG" id="gms:SOIL9_54310"/>
<dbReference type="InterPro" id="IPR008271">
    <property type="entry name" value="Ser/Thr_kinase_AS"/>
</dbReference>
<proteinExistence type="predicted"/>
<evidence type="ECO:0000313" key="11">
    <source>
        <dbReference type="EMBL" id="VTR92283.1"/>
    </source>
</evidence>
<evidence type="ECO:0000256" key="5">
    <source>
        <dbReference type="ARBA" id="ARBA00022777"/>
    </source>
</evidence>
<evidence type="ECO:0000256" key="4">
    <source>
        <dbReference type="ARBA" id="ARBA00022741"/>
    </source>
</evidence>
<dbReference type="PANTHER" id="PTHR43671">
    <property type="entry name" value="SERINE/THREONINE-PROTEIN KINASE NEK"/>
    <property type="match status" value="1"/>
</dbReference>
<feature type="compositionally biased region" description="Low complexity" evidence="9">
    <location>
        <begin position="285"/>
        <end position="300"/>
    </location>
</feature>
<dbReference type="Pfam" id="PF13809">
    <property type="entry name" value="Tubulin_2"/>
    <property type="match status" value="1"/>
</dbReference>